<dbReference type="InterPro" id="IPR027463">
    <property type="entry name" value="AcrB_DN_DC_subdom"/>
</dbReference>
<dbReference type="Proteomes" id="UP000031843">
    <property type="component" value="Chromosome main"/>
</dbReference>
<reference evidence="2 3" key="1">
    <citation type="journal article" date="2015" name="Genome Announc.">
        <title>Complete Genome Sequence of Cupriavidus basilensis 4G11, Isolated from the Oak Ridge Field Research Center Site.</title>
        <authorList>
            <person name="Ray J."/>
            <person name="Waters R.J."/>
            <person name="Skerker J.M."/>
            <person name="Kuehl J.V."/>
            <person name="Price M.N."/>
            <person name="Huang J."/>
            <person name="Chakraborty R."/>
            <person name="Arkin A.P."/>
            <person name="Deutschbauer A."/>
        </authorList>
    </citation>
    <scope>NUCLEOTIDE SEQUENCE [LARGE SCALE GENOMIC DNA]</scope>
    <source>
        <strain evidence="2">4G11</strain>
    </source>
</reference>
<dbReference type="Pfam" id="PF25917">
    <property type="entry name" value="BSH_RND"/>
    <property type="match status" value="1"/>
</dbReference>
<dbReference type="GO" id="GO:0015562">
    <property type="term" value="F:efflux transmembrane transporter activity"/>
    <property type="evidence" value="ECO:0007669"/>
    <property type="project" value="TreeGrafter"/>
</dbReference>
<dbReference type="GO" id="GO:1990281">
    <property type="term" value="C:efflux pump complex"/>
    <property type="evidence" value="ECO:0007669"/>
    <property type="project" value="TreeGrafter"/>
</dbReference>
<organism evidence="2 3">
    <name type="scientific">Cupriavidus basilensis</name>
    <dbReference type="NCBI Taxonomy" id="68895"/>
    <lineage>
        <taxon>Bacteria</taxon>
        <taxon>Pseudomonadati</taxon>
        <taxon>Pseudomonadota</taxon>
        <taxon>Betaproteobacteria</taxon>
        <taxon>Burkholderiales</taxon>
        <taxon>Burkholderiaceae</taxon>
        <taxon>Cupriavidus</taxon>
    </lineage>
</organism>
<dbReference type="Gene3D" id="3.30.2090.10">
    <property type="entry name" value="Multidrug efflux transporter AcrB TolC docking domain, DN and DC subdomains"/>
    <property type="match status" value="1"/>
</dbReference>
<dbReference type="Gene3D" id="3.30.70.1430">
    <property type="entry name" value="Multidrug efflux transporter AcrB pore domain"/>
    <property type="match status" value="1"/>
</dbReference>
<sequence>MLAQIDPRTFQAQLAAAVKTDEALANVARVQLDYTTITAPLSGRVGARPVDPGNIVHAADANGLVVIRQIDPIDAVFTLPDGEFQRINGAMQANGAPLSVQASERASGQLPGNLPTPPTFRKINPADSPILVLAVQSDTLPLTEVNDFADNVLAQQISQIFGVGLVNIGGQQKPSVRIQVDPQKLSAMGMSLEDLRSDPGLDAQLYASASRRSEVTEHAGPSNRLGFRGSAALSCMTVQRARQLLPLPRKGWFAPRWPCAAGGPLSLPHHAPASPTLLSIAKICKHRG</sequence>
<dbReference type="PANTHER" id="PTHR30469:SF12">
    <property type="entry name" value="MULTIDRUG RESISTANCE PROTEIN MDTA"/>
    <property type="match status" value="1"/>
</dbReference>
<feature type="domain" description="Multidrug resistance protein MdtA-like barrel-sandwich hybrid" evidence="1">
    <location>
        <begin position="2"/>
        <end position="67"/>
    </location>
</feature>
<keyword evidence="3" id="KW-1185">Reference proteome</keyword>
<gene>
    <name evidence="2" type="ORF">RR42_m0831</name>
</gene>
<dbReference type="InterPro" id="IPR001036">
    <property type="entry name" value="Acrflvin-R"/>
</dbReference>
<proteinExistence type="predicted"/>
<protein>
    <submittedName>
        <fullName evidence="2">Acriflavin resistance protein</fullName>
    </submittedName>
</protein>
<dbReference type="InterPro" id="IPR058625">
    <property type="entry name" value="MdtA-like_BSH"/>
</dbReference>
<dbReference type="PANTHER" id="PTHR30469">
    <property type="entry name" value="MULTIDRUG RESISTANCE PROTEIN MDTA"/>
    <property type="match status" value="1"/>
</dbReference>
<dbReference type="KEGG" id="cbw:RR42_m0831"/>
<dbReference type="Gene3D" id="3.30.70.1320">
    <property type="entry name" value="Multidrug efflux transporter AcrB pore domain like"/>
    <property type="match status" value="1"/>
</dbReference>
<dbReference type="Pfam" id="PF00873">
    <property type="entry name" value="ACR_tran"/>
    <property type="match status" value="1"/>
</dbReference>
<dbReference type="STRING" id="68895.RR42_m0831"/>
<evidence type="ECO:0000313" key="3">
    <source>
        <dbReference type="Proteomes" id="UP000031843"/>
    </source>
</evidence>
<dbReference type="SUPFAM" id="SSF111369">
    <property type="entry name" value="HlyD-like secretion proteins"/>
    <property type="match status" value="1"/>
</dbReference>
<dbReference type="AlphaFoldDB" id="A0A0C4Y5T1"/>
<dbReference type="EMBL" id="CP010536">
    <property type="protein sequence ID" value="AJG18243.1"/>
    <property type="molecule type" value="Genomic_DNA"/>
</dbReference>
<evidence type="ECO:0000259" key="1">
    <source>
        <dbReference type="Pfam" id="PF25917"/>
    </source>
</evidence>
<name>A0A0C4Y5T1_9BURK</name>
<dbReference type="SUPFAM" id="SSF82693">
    <property type="entry name" value="Multidrug efflux transporter AcrB pore domain, PN1, PN2, PC1 and PC2 subdomains"/>
    <property type="match status" value="1"/>
</dbReference>
<dbReference type="Gene3D" id="2.40.50.100">
    <property type="match status" value="1"/>
</dbReference>
<accession>A0A0C4Y5T1</accession>
<evidence type="ECO:0000313" key="2">
    <source>
        <dbReference type="EMBL" id="AJG18243.1"/>
    </source>
</evidence>